<evidence type="ECO:0000313" key="9">
    <source>
        <dbReference type="Proteomes" id="UP000257123"/>
    </source>
</evidence>
<dbReference type="EMBL" id="NMUE01000076">
    <property type="protein sequence ID" value="RFA92944.1"/>
    <property type="molecule type" value="Genomic_DNA"/>
</dbReference>
<keyword evidence="2 5" id="KW-0689">Ribosomal protein</keyword>
<name>A0A371QU93_9CREN</name>
<organism evidence="6 9">
    <name type="scientific">Pyrobaculum aerophilum</name>
    <dbReference type="NCBI Taxonomy" id="13773"/>
    <lineage>
        <taxon>Archaea</taxon>
        <taxon>Thermoproteota</taxon>
        <taxon>Thermoprotei</taxon>
        <taxon>Thermoproteales</taxon>
        <taxon>Thermoproteaceae</taxon>
        <taxon>Pyrobaculum</taxon>
    </lineage>
</organism>
<accession>A0A371QU93</accession>
<dbReference type="PROSITE" id="PS01145">
    <property type="entry name" value="RIBOSOMAL_L34E"/>
    <property type="match status" value="1"/>
</dbReference>
<evidence type="ECO:0000256" key="3">
    <source>
        <dbReference type="ARBA" id="ARBA00023274"/>
    </source>
</evidence>
<evidence type="ECO:0000313" key="7">
    <source>
        <dbReference type="EMBL" id="RFA97527.1"/>
    </source>
</evidence>
<dbReference type="Proteomes" id="UP000256877">
    <property type="component" value="Unassembled WGS sequence"/>
</dbReference>
<sequence length="84" mass="9457">MPRPAYRSRSVRRVKVKTPGGRTVIHYEKRAKGMPKCPITGLPIGGMNKKVYRFGIKIRAPGRPYGGVYSHKVLARALRLAVRK</sequence>
<dbReference type="HAMAP" id="MF_00349">
    <property type="entry name" value="Ribosomal_eL34"/>
    <property type="match status" value="1"/>
</dbReference>
<keyword evidence="3 5" id="KW-0687">Ribonucleoprotein</keyword>
<evidence type="ECO:0000256" key="5">
    <source>
        <dbReference type="HAMAP-Rule" id="MF_00349"/>
    </source>
</evidence>
<dbReference type="GO" id="GO:0006412">
    <property type="term" value="P:translation"/>
    <property type="evidence" value="ECO:0007669"/>
    <property type="project" value="UniProtKB-UniRule"/>
</dbReference>
<dbReference type="Gene3D" id="6.20.370.70">
    <property type="match status" value="1"/>
</dbReference>
<dbReference type="PRINTS" id="PR01250">
    <property type="entry name" value="RIBOSOMALL34"/>
</dbReference>
<dbReference type="AlphaFoldDB" id="A0A371QU93"/>
<comment type="similarity">
    <text evidence="1 5">Belongs to the eukaryotic ribosomal protein eL34 family.</text>
</comment>
<gene>
    <name evidence="5" type="primary">rpl34e</name>
    <name evidence="6" type="ORF">CGL51_13835</name>
    <name evidence="7" type="ORF">CGL52_09015</name>
</gene>
<dbReference type="OrthoDB" id="43096at2157"/>
<dbReference type="InterPro" id="IPR018065">
    <property type="entry name" value="Ribosomal_eL34_CS"/>
</dbReference>
<comment type="caution">
    <text evidence="6">The sequence shown here is derived from an EMBL/GenBank/DDBJ whole genome shotgun (WGS) entry which is preliminary data.</text>
</comment>
<evidence type="ECO:0000313" key="8">
    <source>
        <dbReference type="Proteomes" id="UP000256877"/>
    </source>
</evidence>
<reference evidence="8 9" key="1">
    <citation type="submission" date="2017-07" db="EMBL/GenBank/DDBJ databases">
        <title>Draft genome sequence of aerobic hyperthermophilic archaea, Pyrobaculum aerophilum YKB31 and YKB32.</title>
        <authorList>
            <person name="Mochizuki T."/>
            <person name="Berliner A.J."/>
            <person name="Yoshida-Takashima Y."/>
            <person name="Takaki Y."/>
            <person name="Nunoura T."/>
            <person name="Takai K."/>
        </authorList>
    </citation>
    <scope>NUCLEOTIDE SEQUENCE [LARGE SCALE GENOMIC DNA]</scope>
    <source>
        <strain evidence="6 9">YKB31</strain>
        <strain evidence="7 8">YKB32</strain>
    </source>
</reference>
<dbReference type="EMBL" id="NMUF01000025">
    <property type="protein sequence ID" value="RFA97527.1"/>
    <property type="molecule type" value="Genomic_DNA"/>
</dbReference>
<evidence type="ECO:0000256" key="4">
    <source>
        <dbReference type="ARBA" id="ARBA00035227"/>
    </source>
</evidence>
<dbReference type="NCBIfam" id="NF003143">
    <property type="entry name" value="PRK04059.1"/>
    <property type="match status" value="1"/>
</dbReference>
<protein>
    <recommendedName>
        <fullName evidence="4 5">Large ribosomal subunit protein eL34</fullName>
    </recommendedName>
</protein>
<proteinExistence type="inferred from homology"/>
<dbReference type="GO" id="GO:1990904">
    <property type="term" value="C:ribonucleoprotein complex"/>
    <property type="evidence" value="ECO:0007669"/>
    <property type="project" value="UniProtKB-KW"/>
</dbReference>
<dbReference type="RefSeq" id="WP_116422126.1">
    <property type="nucleotide sequence ID" value="NZ_NMUE01000076.1"/>
</dbReference>
<evidence type="ECO:0000313" key="6">
    <source>
        <dbReference type="EMBL" id="RFA92944.1"/>
    </source>
</evidence>
<dbReference type="InterPro" id="IPR047868">
    <property type="entry name" value="Ribosomal_L34e_arc-type"/>
</dbReference>
<evidence type="ECO:0000256" key="2">
    <source>
        <dbReference type="ARBA" id="ARBA00022980"/>
    </source>
</evidence>
<dbReference type="InterPro" id="IPR008195">
    <property type="entry name" value="Ribosomal_eL34"/>
</dbReference>
<dbReference type="GO" id="GO:0005840">
    <property type="term" value="C:ribosome"/>
    <property type="evidence" value="ECO:0007669"/>
    <property type="project" value="UniProtKB-KW"/>
</dbReference>
<dbReference type="Proteomes" id="UP000257123">
    <property type="component" value="Unassembled WGS sequence"/>
</dbReference>
<dbReference type="Pfam" id="PF01199">
    <property type="entry name" value="Ribosomal_L34e"/>
    <property type="match status" value="1"/>
</dbReference>
<dbReference type="GO" id="GO:0003735">
    <property type="term" value="F:structural constituent of ribosome"/>
    <property type="evidence" value="ECO:0007669"/>
    <property type="project" value="InterPro"/>
</dbReference>
<evidence type="ECO:0000256" key="1">
    <source>
        <dbReference type="ARBA" id="ARBA00009875"/>
    </source>
</evidence>